<gene>
    <name evidence="5" type="ORF">I553_9037</name>
</gene>
<protein>
    <submittedName>
        <fullName evidence="5">AMP-binding enzyme family protein</fullName>
    </submittedName>
</protein>
<dbReference type="GO" id="GO:0044550">
    <property type="term" value="P:secondary metabolite biosynthetic process"/>
    <property type="evidence" value="ECO:0007669"/>
    <property type="project" value="TreeGrafter"/>
</dbReference>
<dbReference type="InterPro" id="IPR025110">
    <property type="entry name" value="AMP-bd_C"/>
</dbReference>
<dbReference type="GO" id="GO:0031177">
    <property type="term" value="F:phosphopantetheine binding"/>
    <property type="evidence" value="ECO:0007669"/>
    <property type="project" value="TreeGrafter"/>
</dbReference>
<evidence type="ECO:0000256" key="1">
    <source>
        <dbReference type="ARBA" id="ARBA00022450"/>
    </source>
</evidence>
<sequence length="188" mass="20734">MVGELYVAGRGVAYGYLRRAGLTASRFVACPFGGPGLRMYRTGDLVRWGANGQLHYLGRADDQVKIRGYRIELSEIQSALAALDGVEQAAVIAREDRPGDQRLVGYVSGTAVPAGIRAQLAERLPGYMVPSAVVRLDALPLTVNGKLDIRALPAPEYTDSDRYRPRHPHRRDPGRHLRPGPRRRPGRR</sequence>
<dbReference type="Gene3D" id="2.30.38.10">
    <property type="entry name" value="Luciferase, Domain 3"/>
    <property type="match status" value="1"/>
</dbReference>
<dbReference type="PANTHER" id="PTHR45527:SF1">
    <property type="entry name" value="FATTY ACID SYNTHASE"/>
    <property type="match status" value="1"/>
</dbReference>
<evidence type="ECO:0000259" key="4">
    <source>
        <dbReference type="Pfam" id="PF13193"/>
    </source>
</evidence>
<feature type="compositionally biased region" description="Basic residues" evidence="3">
    <location>
        <begin position="164"/>
        <end position="188"/>
    </location>
</feature>
<organism evidence="5">
    <name type="scientific">Mycobacterium xenopi 4042</name>
    <dbReference type="NCBI Taxonomy" id="1299334"/>
    <lineage>
        <taxon>Bacteria</taxon>
        <taxon>Bacillati</taxon>
        <taxon>Actinomycetota</taxon>
        <taxon>Actinomycetes</taxon>
        <taxon>Mycobacteriales</taxon>
        <taxon>Mycobacteriaceae</taxon>
        <taxon>Mycobacterium</taxon>
    </lineage>
</organism>
<dbReference type="PANTHER" id="PTHR45527">
    <property type="entry name" value="NONRIBOSOMAL PEPTIDE SYNTHETASE"/>
    <property type="match status" value="1"/>
</dbReference>
<reference evidence="5" key="1">
    <citation type="submission" date="2014-01" db="EMBL/GenBank/DDBJ databases">
        <authorList>
            <person name="Brown-Elliot B."/>
            <person name="Wallace R."/>
            <person name="Lenaerts A."/>
            <person name="Ordway D."/>
            <person name="DeGroote M.A."/>
            <person name="Parker T."/>
            <person name="Sizemore C."/>
            <person name="Tallon L.J."/>
            <person name="Sadzewicz L.K."/>
            <person name="Sengamalay N."/>
            <person name="Fraser C.M."/>
            <person name="Hine E."/>
            <person name="Shefchek K.A."/>
            <person name="Das S.P."/>
            <person name="Tettelin H."/>
        </authorList>
    </citation>
    <scope>NUCLEOTIDE SEQUENCE [LARGE SCALE GENOMIC DNA]</scope>
    <source>
        <strain evidence="5">4042</strain>
    </source>
</reference>
<dbReference type="EMBL" id="JAOB01000050">
    <property type="protein sequence ID" value="EUA32955.1"/>
    <property type="molecule type" value="Genomic_DNA"/>
</dbReference>
<dbReference type="InterPro" id="IPR045851">
    <property type="entry name" value="AMP-bd_C_sf"/>
</dbReference>
<dbReference type="AlphaFoldDB" id="X8AQ75"/>
<evidence type="ECO:0000256" key="3">
    <source>
        <dbReference type="SAM" id="MobiDB-lite"/>
    </source>
</evidence>
<dbReference type="SUPFAM" id="SSF56801">
    <property type="entry name" value="Acetyl-CoA synthetase-like"/>
    <property type="match status" value="1"/>
</dbReference>
<dbReference type="GO" id="GO:0043041">
    <property type="term" value="P:amino acid activation for nonribosomal peptide biosynthetic process"/>
    <property type="evidence" value="ECO:0007669"/>
    <property type="project" value="TreeGrafter"/>
</dbReference>
<dbReference type="GO" id="GO:0005829">
    <property type="term" value="C:cytosol"/>
    <property type="evidence" value="ECO:0007669"/>
    <property type="project" value="TreeGrafter"/>
</dbReference>
<dbReference type="Gene3D" id="3.30.300.30">
    <property type="match status" value="1"/>
</dbReference>
<evidence type="ECO:0000256" key="2">
    <source>
        <dbReference type="ARBA" id="ARBA00022553"/>
    </source>
</evidence>
<dbReference type="PATRIC" id="fig|1299334.3.peg.5462"/>
<dbReference type="Pfam" id="PF13193">
    <property type="entry name" value="AMP-binding_C"/>
    <property type="match status" value="1"/>
</dbReference>
<feature type="region of interest" description="Disordered" evidence="3">
    <location>
        <begin position="157"/>
        <end position="188"/>
    </location>
</feature>
<keyword evidence="2" id="KW-0597">Phosphoprotein</keyword>
<feature type="domain" description="AMP-binding enzyme C-terminal" evidence="4">
    <location>
        <begin position="75"/>
        <end position="146"/>
    </location>
</feature>
<proteinExistence type="predicted"/>
<name>X8AQ75_MYCXE</name>
<dbReference type="FunFam" id="3.30.300.30:FF:000010">
    <property type="entry name" value="Enterobactin synthetase component F"/>
    <property type="match status" value="1"/>
</dbReference>
<comment type="caution">
    <text evidence="5">The sequence shown here is derived from an EMBL/GenBank/DDBJ whole genome shotgun (WGS) entry which is preliminary data.</text>
</comment>
<keyword evidence="1" id="KW-0596">Phosphopantetheine</keyword>
<accession>X8AQ75</accession>
<evidence type="ECO:0000313" key="5">
    <source>
        <dbReference type="EMBL" id="EUA32955.1"/>
    </source>
</evidence>